<evidence type="ECO:0000256" key="4">
    <source>
        <dbReference type="ARBA" id="ARBA00022692"/>
    </source>
</evidence>
<accession>A0ABU9YWV0</accession>
<comment type="caution">
    <text evidence="10">The sequence shown here is derived from an EMBL/GenBank/DDBJ whole genome shotgun (WGS) entry which is preliminary data.</text>
</comment>
<proteinExistence type="inferred from homology"/>
<name>A0ABU9YWV0_9RHOO</name>
<organism evidence="10 11">
    <name type="scientific">Uliginosibacterium sediminicola</name>
    <dbReference type="NCBI Taxonomy" id="2024550"/>
    <lineage>
        <taxon>Bacteria</taxon>
        <taxon>Pseudomonadati</taxon>
        <taxon>Pseudomonadota</taxon>
        <taxon>Betaproteobacteria</taxon>
        <taxon>Rhodocyclales</taxon>
        <taxon>Zoogloeaceae</taxon>
        <taxon>Uliginosibacterium</taxon>
    </lineage>
</organism>
<dbReference type="HAMAP" id="MF_00910">
    <property type="entry name" value="FtsL"/>
    <property type="match status" value="1"/>
</dbReference>
<keyword evidence="6 8" id="KW-0472">Membrane</keyword>
<evidence type="ECO:0000256" key="3">
    <source>
        <dbReference type="ARBA" id="ARBA00022618"/>
    </source>
</evidence>
<keyword evidence="8" id="KW-0997">Cell inner membrane</keyword>
<evidence type="ECO:0000256" key="7">
    <source>
        <dbReference type="ARBA" id="ARBA00023306"/>
    </source>
</evidence>
<evidence type="ECO:0000256" key="1">
    <source>
        <dbReference type="ARBA" id="ARBA00004401"/>
    </source>
</evidence>
<gene>
    <name evidence="8 10" type="primary">ftsL</name>
    <name evidence="10" type="ORF">ABDB84_06595</name>
</gene>
<dbReference type="GO" id="GO:0051301">
    <property type="term" value="P:cell division"/>
    <property type="evidence" value="ECO:0007669"/>
    <property type="project" value="UniProtKB-KW"/>
</dbReference>
<comment type="function">
    <text evidence="8">Essential cell division protein. May link together the upstream cell division proteins, which are predominantly cytoplasmic, with the downstream cell division proteins, which are predominantly periplasmic.</text>
</comment>
<dbReference type="InterPro" id="IPR011922">
    <property type="entry name" value="Cell_div_FtsL"/>
</dbReference>
<keyword evidence="7 8" id="KW-0131">Cell cycle</keyword>
<evidence type="ECO:0000256" key="9">
    <source>
        <dbReference type="NCBIfam" id="TIGR02209"/>
    </source>
</evidence>
<evidence type="ECO:0000256" key="6">
    <source>
        <dbReference type="ARBA" id="ARBA00023136"/>
    </source>
</evidence>
<comment type="subunit">
    <text evidence="8">Part of a complex composed of FtsB, FtsL and FtsQ.</text>
</comment>
<keyword evidence="3 8" id="KW-0132">Cell division</keyword>
<protein>
    <recommendedName>
        <fullName evidence="8 9">Cell division protein FtsL</fullName>
    </recommendedName>
</protein>
<evidence type="ECO:0000256" key="2">
    <source>
        <dbReference type="ARBA" id="ARBA00022475"/>
    </source>
</evidence>
<sequence length="93" mass="10357">MMRLALVLLAVVVLSALGVVKLQYQSRKLVTAQEREQSHTHALETEWTQLQLENSTWAAPARVEKIAHERLGMVTPARDNLVSLDSASPEPAR</sequence>
<reference evidence="10 11" key="1">
    <citation type="journal article" date="2018" name="Int. J. Syst. Evol. Microbiol.">
        <title>Uliginosibacterium sediminicola sp. nov., isolated from freshwater sediment.</title>
        <authorList>
            <person name="Hwang W.M."/>
            <person name="Kim S.M."/>
            <person name="Kang K."/>
            <person name="Ahn T.Y."/>
        </authorList>
    </citation>
    <scope>NUCLEOTIDE SEQUENCE [LARGE SCALE GENOMIC DNA]</scope>
    <source>
        <strain evidence="10 11">M1-21</strain>
    </source>
</reference>
<keyword evidence="2 8" id="KW-1003">Cell membrane</keyword>
<dbReference type="Proteomes" id="UP001410394">
    <property type="component" value="Unassembled WGS sequence"/>
</dbReference>
<dbReference type="Pfam" id="PF04999">
    <property type="entry name" value="FtsL"/>
    <property type="match status" value="1"/>
</dbReference>
<evidence type="ECO:0000256" key="5">
    <source>
        <dbReference type="ARBA" id="ARBA00022989"/>
    </source>
</evidence>
<evidence type="ECO:0000313" key="10">
    <source>
        <dbReference type="EMBL" id="MEN3068142.1"/>
    </source>
</evidence>
<comment type="similarity">
    <text evidence="8">Belongs to the FtsL family.</text>
</comment>
<comment type="subcellular location">
    <subcellularLocation>
        <location evidence="8">Cell inner membrane</location>
        <topology evidence="8">Single-pass type II membrane protein</topology>
    </subcellularLocation>
    <subcellularLocation>
        <location evidence="1">Cell membrane</location>
        <topology evidence="1">Single-pass type II membrane protein</topology>
    </subcellularLocation>
    <text evidence="8">Localizes to the division septum where it forms a ring structure.</text>
</comment>
<dbReference type="PANTHER" id="PTHR37479:SF1">
    <property type="entry name" value="CELL DIVISION PROTEIN FTSL"/>
    <property type="match status" value="1"/>
</dbReference>
<evidence type="ECO:0000256" key="8">
    <source>
        <dbReference type="HAMAP-Rule" id="MF_00910"/>
    </source>
</evidence>
<keyword evidence="4 8" id="KW-0812">Transmembrane</keyword>
<dbReference type="PANTHER" id="PTHR37479">
    <property type="entry name" value="CELL DIVISION PROTEIN FTSL"/>
    <property type="match status" value="1"/>
</dbReference>
<evidence type="ECO:0000313" key="11">
    <source>
        <dbReference type="Proteomes" id="UP001410394"/>
    </source>
</evidence>
<keyword evidence="11" id="KW-1185">Reference proteome</keyword>
<dbReference type="NCBIfam" id="TIGR02209">
    <property type="entry name" value="ftsL_broad"/>
    <property type="match status" value="1"/>
</dbReference>
<dbReference type="EMBL" id="JBDIVE010000002">
    <property type="protein sequence ID" value="MEN3068142.1"/>
    <property type="molecule type" value="Genomic_DNA"/>
</dbReference>
<keyword evidence="5 8" id="KW-1133">Transmembrane helix</keyword>